<protein>
    <submittedName>
        <fullName evidence="1">Uncharacterized protein</fullName>
    </submittedName>
</protein>
<sequence>MNFPIVSDTAGAHAGELASELRDILEDKINTKYSNTSTNIGIAIRCLPDSYNRIFLPAIRIKTII</sequence>
<gene>
    <name evidence="1" type="ORF">SAMN05444362_102422</name>
</gene>
<evidence type="ECO:0000313" key="2">
    <source>
        <dbReference type="Proteomes" id="UP000184480"/>
    </source>
</evidence>
<dbReference type="STRING" id="1346286.SAMN05444362_102422"/>
<proteinExistence type="predicted"/>
<reference evidence="2" key="1">
    <citation type="submission" date="2016-11" db="EMBL/GenBank/DDBJ databases">
        <authorList>
            <person name="Varghese N."/>
            <person name="Submissions S."/>
        </authorList>
    </citation>
    <scope>NUCLEOTIDE SEQUENCE [LARGE SCALE GENOMIC DNA]</scope>
    <source>
        <strain evidence="2">DSM 27370</strain>
    </source>
</reference>
<name>A0A1M4X787_9BACT</name>
<dbReference type="Proteomes" id="UP000184480">
    <property type="component" value="Unassembled WGS sequence"/>
</dbReference>
<evidence type="ECO:0000313" key="1">
    <source>
        <dbReference type="EMBL" id="SHE89253.1"/>
    </source>
</evidence>
<keyword evidence="2" id="KW-1185">Reference proteome</keyword>
<dbReference type="EMBL" id="FQUC01000002">
    <property type="protein sequence ID" value="SHE89253.1"/>
    <property type="molecule type" value="Genomic_DNA"/>
</dbReference>
<dbReference type="AlphaFoldDB" id="A0A1M4X787"/>
<organism evidence="1 2">
    <name type="scientific">Dysgonomonas macrotermitis</name>
    <dbReference type="NCBI Taxonomy" id="1346286"/>
    <lineage>
        <taxon>Bacteria</taxon>
        <taxon>Pseudomonadati</taxon>
        <taxon>Bacteroidota</taxon>
        <taxon>Bacteroidia</taxon>
        <taxon>Bacteroidales</taxon>
        <taxon>Dysgonomonadaceae</taxon>
        <taxon>Dysgonomonas</taxon>
    </lineage>
</organism>
<accession>A0A1M4X787</accession>